<evidence type="ECO:0000259" key="5">
    <source>
        <dbReference type="PROSITE" id="PS50177"/>
    </source>
</evidence>
<dbReference type="GO" id="GO:0005635">
    <property type="term" value="C:nuclear envelope"/>
    <property type="evidence" value="ECO:0007669"/>
    <property type="project" value="UniProtKB-ARBA"/>
</dbReference>
<reference evidence="6" key="1">
    <citation type="submission" date="2020-10" db="EMBL/GenBank/DDBJ databases">
        <authorList>
            <person name="Muller C M."/>
        </authorList>
    </citation>
    <scope>NUCLEOTIDE SEQUENCE</scope>
    <source>
        <strain evidence="6">THUN-12</strain>
    </source>
</reference>
<protein>
    <recommendedName>
        <fullName evidence="2 4">Nuclear transport factor 2</fullName>
        <shortName evidence="4">NTF-2</shortName>
    </recommendedName>
</protein>
<evidence type="ECO:0000256" key="1">
    <source>
        <dbReference type="ARBA" id="ARBA00022490"/>
    </source>
</evidence>
<evidence type="ECO:0000313" key="7">
    <source>
        <dbReference type="Proteomes" id="UP000683417"/>
    </source>
</evidence>
<evidence type="ECO:0000256" key="2">
    <source>
        <dbReference type="ARBA" id="ARBA00026247"/>
    </source>
</evidence>
<evidence type="ECO:0000256" key="3">
    <source>
        <dbReference type="ARBA" id="ARBA00053082"/>
    </source>
</evidence>
<evidence type="ECO:0000313" key="6">
    <source>
        <dbReference type="EMBL" id="CAD6506307.1"/>
    </source>
</evidence>
<evidence type="ECO:0000256" key="4">
    <source>
        <dbReference type="RuleBase" id="RU369002"/>
    </source>
</evidence>
<dbReference type="FunFam" id="3.10.450.50:FF:000005">
    <property type="entry name" value="Nuclear transport factor 2"/>
    <property type="match status" value="1"/>
</dbReference>
<gene>
    <name evidence="6" type="ORF">BGTH12_LOCUS7665</name>
</gene>
<dbReference type="Proteomes" id="UP000683417">
    <property type="component" value="Unassembled WGS sequence"/>
</dbReference>
<dbReference type="GO" id="GO:0006606">
    <property type="term" value="P:protein import into nucleus"/>
    <property type="evidence" value="ECO:0007669"/>
    <property type="project" value="UniProtKB-ARBA"/>
</dbReference>
<dbReference type="PROSITE" id="PS50177">
    <property type="entry name" value="NTF2_DOMAIN"/>
    <property type="match status" value="1"/>
</dbReference>
<dbReference type="InterPro" id="IPR045875">
    <property type="entry name" value="NTF2"/>
</dbReference>
<name>A0A9W4D9M1_BLUGR</name>
<dbReference type="AlphaFoldDB" id="A0A9W4D9M1"/>
<proteinExistence type="predicted"/>
<accession>A0A9W4D9M1</accession>
<keyword evidence="4" id="KW-0653">Protein transport</keyword>
<sequence>MADFQDIARQFTTFYYDAFDKNRQDLKPLYRDVSMFTFEDSSILGSNAIVEKLTSLPFRQVKHEVATIDAQPSGENGQIIILITGKLLVDEEQKPLSFSQAFQLYRDGAGSYFIFNDIFRLVYG</sequence>
<keyword evidence="4" id="KW-0813">Transport</keyword>
<feature type="domain" description="NTF2" evidence="5">
    <location>
        <begin position="7"/>
        <end position="121"/>
    </location>
</feature>
<dbReference type="PANTHER" id="PTHR12612">
    <property type="entry name" value="NUCLEAR TRANSPORT FACTOR 2"/>
    <property type="match status" value="1"/>
</dbReference>
<dbReference type="InterPro" id="IPR018222">
    <property type="entry name" value="Nuclear_transport_factor_2_euk"/>
</dbReference>
<dbReference type="CDD" id="cd00780">
    <property type="entry name" value="NTF2"/>
    <property type="match status" value="1"/>
</dbReference>
<dbReference type="GO" id="GO:0051028">
    <property type="term" value="P:mRNA transport"/>
    <property type="evidence" value="ECO:0007669"/>
    <property type="project" value="UniProtKB-UniRule"/>
</dbReference>
<comment type="subcellular location">
    <subcellularLocation>
        <location evidence="4">Cytoplasm</location>
    </subcellularLocation>
    <subcellularLocation>
        <location evidence="4">Nucleus</location>
    </subcellularLocation>
</comment>
<comment type="function">
    <text evidence="4">Has a role in nuclear-cytoplasmic transport of proteins and mRNAs.</text>
</comment>
<organism evidence="6 7">
    <name type="scientific">Blumeria graminis f. sp. triticale</name>
    <dbReference type="NCBI Taxonomy" id="1689686"/>
    <lineage>
        <taxon>Eukaryota</taxon>
        <taxon>Fungi</taxon>
        <taxon>Dikarya</taxon>
        <taxon>Ascomycota</taxon>
        <taxon>Pezizomycotina</taxon>
        <taxon>Leotiomycetes</taxon>
        <taxon>Erysiphales</taxon>
        <taxon>Erysiphaceae</taxon>
        <taxon>Blumeria</taxon>
    </lineage>
</organism>
<comment type="caution">
    <text evidence="6">The sequence shown here is derived from an EMBL/GenBank/DDBJ whole genome shotgun (WGS) entry which is preliminary data.</text>
</comment>
<comment type="function">
    <text evidence="3">Facilitates protein transport into the nucleus. Could be part of a multicomponent system of cytosolic factors that assemble at the pore complex during nuclear import.</text>
</comment>
<keyword evidence="1 4" id="KW-0963">Cytoplasm</keyword>
<keyword evidence="4" id="KW-0539">Nucleus</keyword>
<dbReference type="Pfam" id="PF02136">
    <property type="entry name" value="NTF2"/>
    <property type="match status" value="1"/>
</dbReference>
<dbReference type="InterPro" id="IPR002075">
    <property type="entry name" value="NTF2_dom"/>
</dbReference>
<dbReference type="EMBL" id="CAJHIT010000010">
    <property type="protein sequence ID" value="CAD6506307.1"/>
    <property type="molecule type" value="Genomic_DNA"/>
</dbReference>
<dbReference type="GO" id="GO:0005737">
    <property type="term" value="C:cytoplasm"/>
    <property type="evidence" value="ECO:0007669"/>
    <property type="project" value="UniProtKB-SubCell"/>
</dbReference>